<evidence type="ECO:0000313" key="11">
    <source>
        <dbReference type="EMBL" id="QNN54778.1"/>
    </source>
</evidence>
<evidence type="ECO:0000256" key="8">
    <source>
        <dbReference type="ARBA" id="ARBA00023064"/>
    </source>
</evidence>
<evidence type="ECO:0000256" key="1">
    <source>
        <dbReference type="ARBA" id="ARBA00004761"/>
    </source>
</evidence>
<dbReference type="GO" id="GO:0005524">
    <property type="term" value="F:ATP binding"/>
    <property type="evidence" value="ECO:0007669"/>
    <property type="project" value="UniProtKB-KW"/>
</dbReference>
<evidence type="ECO:0000256" key="10">
    <source>
        <dbReference type="RuleBase" id="RU363066"/>
    </source>
</evidence>
<evidence type="ECO:0000256" key="5">
    <source>
        <dbReference type="ARBA" id="ARBA00022741"/>
    </source>
</evidence>
<evidence type="ECO:0000256" key="2">
    <source>
        <dbReference type="ARBA" id="ARBA00008420"/>
    </source>
</evidence>
<dbReference type="NCBIfam" id="TIGR01313">
    <property type="entry name" value="therm_gnt_kin"/>
    <property type="match status" value="1"/>
</dbReference>
<keyword evidence="8" id="KW-0311">Gluconate utilization</keyword>
<comment type="similarity">
    <text evidence="2 10">Belongs to the gluconokinase GntK/GntV family.</text>
</comment>
<evidence type="ECO:0000256" key="7">
    <source>
        <dbReference type="ARBA" id="ARBA00022840"/>
    </source>
</evidence>
<comment type="catalytic activity">
    <reaction evidence="9 10">
        <text>D-gluconate + ATP = 6-phospho-D-gluconate + ADP + H(+)</text>
        <dbReference type="Rhea" id="RHEA:19433"/>
        <dbReference type="ChEBI" id="CHEBI:15378"/>
        <dbReference type="ChEBI" id="CHEBI:18391"/>
        <dbReference type="ChEBI" id="CHEBI:30616"/>
        <dbReference type="ChEBI" id="CHEBI:58759"/>
        <dbReference type="ChEBI" id="CHEBI:456216"/>
        <dbReference type="EC" id="2.7.1.12"/>
    </reaction>
</comment>
<keyword evidence="5 10" id="KW-0547">Nucleotide-binding</keyword>
<name>A0A7G9RGQ3_9ACTN</name>
<gene>
    <name evidence="11" type="ORF">H9L09_02300</name>
</gene>
<evidence type="ECO:0000256" key="6">
    <source>
        <dbReference type="ARBA" id="ARBA00022777"/>
    </source>
</evidence>
<keyword evidence="7 10" id="KW-0067">ATP-binding</keyword>
<comment type="pathway">
    <text evidence="1">Carbohydrate acid metabolism.</text>
</comment>
<dbReference type="Proteomes" id="UP000515947">
    <property type="component" value="Chromosome"/>
</dbReference>
<keyword evidence="12" id="KW-1185">Reference proteome</keyword>
<evidence type="ECO:0000256" key="9">
    <source>
        <dbReference type="ARBA" id="ARBA00048090"/>
    </source>
</evidence>
<proteinExistence type="inferred from homology"/>
<dbReference type="CDD" id="cd02021">
    <property type="entry name" value="GntK"/>
    <property type="match status" value="1"/>
</dbReference>
<dbReference type="GO" id="GO:0046316">
    <property type="term" value="F:gluconokinase activity"/>
    <property type="evidence" value="ECO:0007669"/>
    <property type="project" value="UniProtKB-EC"/>
</dbReference>
<reference evidence="11 12" key="1">
    <citation type="submission" date="2020-08" db="EMBL/GenBank/DDBJ databases">
        <title>Genome sequence of Nocardioides mesophilus KACC 16243T.</title>
        <authorList>
            <person name="Hyun D.-W."/>
            <person name="Bae J.-W."/>
        </authorList>
    </citation>
    <scope>NUCLEOTIDE SEQUENCE [LARGE SCALE GENOMIC DNA]</scope>
    <source>
        <strain evidence="11 12">KACC 16243</strain>
    </source>
</reference>
<dbReference type="KEGG" id="nmes:H9L09_02300"/>
<evidence type="ECO:0000313" key="12">
    <source>
        <dbReference type="Proteomes" id="UP000515947"/>
    </source>
</evidence>
<dbReference type="GO" id="GO:0019521">
    <property type="term" value="P:D-gluconate metabolic process"/>
    <property type="evidence" value="ECO:0007669"/>
    <property type="project" value="UniProtKB-KW"/>
</dbReference>
<evidence type="ECO:0000256" key="3">
    <source>
        <dbReference type="ARBA" id="ARBA00012054"/>
    </source>
</evidence>
<protein>
    <recommendedName>
        <fullName evidence="3 10">Gluconokinase</fullName>
        <ecNumber evidence="3 10">2.7.1.12</ecNumber>
    </recommendedName>
</protein>
<evidence type="ECO:0000256" key="4">
    <source>
        <dbReference type="ARBA" id="ARBA00022679"/>
    </source>
</evidence>
<dbReference type="PANTHER" id="PTHR43442">
    <property type="entry name" value="GLUCONOKINASE-RELATED"/>
    <property type="match status" value="1"/>
</dbReference>
<sequence length="166" mass="18161">MGVSGTGKTSVGERIADRLGLDFVEGDSHHPQVNIDKMTAGTPLTDEDRMPWLRTLAALVGERYADGRSTVLTCSALRRGYRDVLRTGVPRGKMFFVHLHAPFAVLEQRMTQRTKHFMPTSLLQSQVDTLEPLEADEPGVVVDVTPGLDEVVRAALAALEPAEPRA</sequence>
<dbReference type="InterPro" id="IPR006001">
    <property type="entry name" value="Therm_gnt_kin"/>
</dbReference>
<dbReference type="FunFam" id="3.40.50.300:FF:000522">
    <property type="entry name" value="Gluconokinase"/>
    <property type="match status" value="1"/>
</dbReference>
<dbReference type="EMBL" id="CP060713">
    <property type="protein sequence ID" value="QNN54778.1"/>
    <property type="molecule type" value="Genomic_DNA"/>
</dbReference>
<accession>A0A7G9RGQ3</accession>
<dbReference type="SUPFAM" id="SSF52540">
    <property type="entry name" value="P-loop containing nucleoside triphosphate hydrolases"/>
    <property type="match status" value="1"/>
</dbReference>
<organism evidence="11 12">
    <name type="scientific">Nocardioides mesophilus</name>
    <dbReference type="NCBI Taxonomy" id="433659"/>
    <lineage>
        <taxon>Bacteria</taxon>
        <taxon>Bacillati</taxon>
        <taxon>Actinomycetota</taxon>
        <taxon>Actinomycetes</taxon>
        <taxon>Propionibacteriales</taxon>
        <taxon>Nocardioidaceae</taxon>
        <taxon>Nocardioides</taxon>
    </lineage>
</organism>
<dbReference type="GO" id="GO:0005737">
    <property type="term" value="C:cytoplasm"/>
    <property type="evidence" value="ECO:0007669"/>
    <property type="project" value="TreeGrafter"/>
</dbReference>
<dbReference type="Gene3D" id="3.40.50.300">
    <property type="entry name" value="P-loop containing nucleotide triphosphate hydrolases"/>
    <property type="match status" value="1"/>
</dbReference>
<dbReference type="EC" id="2.7.1.12" evidence="3 10"/>
<dbReference type="InterPro" id="IPR027417">
    <property type="entry name" value="P-loop_NTPase"/>
</dbReference>
<dbReference type="AlphaFoldDB" id="A0A7G9RGQ3"/>
<keyword evidence="6 10" id="KW-0418">Kinase</keyword>
<dbReference type="PANTHER" id="PTHR43442:SF3">
    <property type="entry name" value="GLUCONOKINASE-RELATED"/>
    <property type="match status" value="1"/>
</dbReference>
<keyword evidence="4 10" id="KW-0808">Transferase</keyword>
<dbReference type="Pfam" id="PF13671">
    <property type="entry name" value="AAA_33"/>
    <property type="match status" value="1"/>
</dbReference>